<dbReference type="InterPro" id="IPR038281">
    <property type="entry name" value="RTP801-like_C_sf"/>
</dbReference>
<evidence type="ECO:0000313" key="9">
    <source>
        <dbReference type="EMBL" id="GCC37066.1"/>
    </source>
</evidence>
<evidence type="ECO:0000256" key="1">
    <source>
        <dbReference type="ARBA" id="ARBA00004173"/>
    </source>
</evidence>
<dbReference type="GO" id="GO:0005739">
    <property type="term" value="C:mitochondrion"/>
    <property type="evidence" value="ECO:0007669"/>
    <property type="project" value="UniProtKB-SubCell"/>
</dbReference>
<keyword evidence="5" id="KW-0053">Apoptosis</keyword>
<dbReference type="Pfam" id="PF07809">
    <property type="entry name" value="RTP801_C"/>
    <property type="match status" value="1"/>
</dbReference>
<comment type="caution">
    <text evidence="9">The sequence shown here is derived from an EMBL/GenBank/DDBJ whole genome shotgun (WGS) entry which is preliminary data.</text>
</comment>
<keyword evidence="4" id="KW-0963">Cytoplasm</keyword>
<protein>
    <recommendedName>
        <fullName evidence="7">DNA damage-inducible transcript 4 protein</fullName>
    </recommendedName>
</protein>
<dbReference type="GO" id="GO:0071889">
    <property type="term" value="F:14-3-3 protein binding"/>
    <property type="evidence" value="ECO:0007669"/>
    <property type="project" value="TreeGrafter"/>
</dbReference>
<dbReference type="GO" id="GO:0032007">
    <property type="term" value="P:negative regulation of TOR signaling"/>
    <property type="evidence" value="ECO:0007669"/>
    <property type="project" value="TreeGrafter"/>
</dbReference>
<feature type="region of interest" description="Disordered" evidence="8">
    <location>
        <begin position="1"/>
        <end position="71"/>
    </location>
</feature>
<evidence type="ECO:0000256" key="3">
    <source>
        <dbReference type="ARBA" id="ARBA00010670"/>
    </source>
</evidence>
<dbReference type="STRING" id="137246.A0A401T327"/>
<dbReference type="EMBL" id="BEZZ01000934">
    <property type="protein sequence ID" value="GCC37066.1"/>
    <property type="molecule type" value="Genomic_DNA"/>
</dbReference>
<accession>A0A401T327</accession>
<dbReference type="PANTHER" id="PTHR12478">
    <property type="entry name" value="DNA-DAMAGE-INDUCIBLE TRANSCRIPT 4 PROTEIN DDIT4"/>
    <property type="match status" value="1"/>
</dbReference>
<reference evidence="9 10" key="1">
    <citation type="journal article" date="2018" name="Nat. Ecol. Evol.">
        <title>Shark genomes provide insights into elasmobranch evolution and the origin of vertebrates.</title>
        <authorList>
            <person name="Hara Y"/>
            <person name="Yamaguchi K"/>
            <person name="Onimaru K"/>
            <person name="Kadota M"/>
            <person name="Koyanagi M"/>
            <person name="Keeley SD"/>
            <person name="Tatsumi K"/>
            <person name="Tanaka K"/>
            <person name="Motone F"/>
            <person name="Kageyama Y"/>
            <person name="Nozu R"/>
            <person name="Adachi N"/>
            <person name="Nishimura O"/>
            <person name="Nakagawa R"/>
            <person name="Tanegashima C"/>
            <person name="Kiyatake I"/>
            <person name="Matsumoto R"/>
            <person name="Murakumo K"/>
            <person name="Nishida K"/>
            <person name="Terakita A"/>
            <person name="Kuratani S"/>
            <person name="Sato K"/>
            <person name="Hyodo S Kuraku.S."/>
        </authorList>
    </citation>
    <scope>NUCLEOTIDE SEQUENCE [LARGE SCALE GENOMIC DNA]</scope>
</reference>
<dbReference type="GO" id="GO:0001666">
    <property type="term" value="P:response to hypoxia"/>
    <property type="evidence" value="ECO:0007669"/>
    <property type="project" value="TreeGrafter"/>
</dbReference>
<dbReference type="GO" id="GO:0006915">
    <property type="term" value="P:apoptotic process"/>
    <property type="evidence" value="ECO:0007669"/>
    <property type="project" value="UniProtKB-KW"/>
</dbReference>
<dbReference type="Gene3D" id="3.90.470.40">
    <property type="entry name" value="RTP801-like"/>
    <property type="match status" value="1"/>
</dbReference>
<sequence>MCHGRAVAPPAPLPSPTPSSSSWGKLLQRIADLTSGSPPPTAAPLPPKAAEGQPALDSDSDYGSLDSDSDSLTDDPYEEFLCADVMQLIEQSLSDAKRGALRCFKLLIPDRLTAQVAEELLRLAAGEPCGLRGAVLHLSVEEPGGCKDVDRIVVDASLPPTFELTLVLRLEAGLWSRIQDLLSSGPSFTPGYSQALRLSPHFTIIKRKLYSSTGLFIEEC</sequence>
<feature type="compositionally biased region" description="Pro residues" evidence="8">
    <location>
        <begin position="37"/>
        <end position="47"/>
    </location>
</feature>
<dbReference type="PANTHER" id="PTHR12478:SF7">
    <property type="entry name" value="DNA DAMAGE-INDUCIBLE TRANSCRIPT 4 PROTEIN"/>
    <property type="match status" value="1"/>
</dbReference>
<dbReference type="Proteomes" id="UP000287033">
    <property type="component" value="Unassembled WGS sequence"/>
</dbReference>
<keyword evidence="10" id="KW-1185">Reference proteome</keyword>
<dbReference type="AlphaFoldDB" id="A0A401T327"/>
<organism evidence="9 10">
    <name type="scientific">Chiloscyllium punctatum</name>
    <name type="common">Brownbanded bambooshark</name>
    <name type="synonym">Hemiscyllium punctatum</name>
    <dbReference type="NCBI Taxonomy" id="137246"/>
    <lineage>
        <taxon>Eukaryota</taxon>
        <taxon>Metazoa</taxon>
        <taxon>Chordata</taxon>
        <taxon>Craniata</taxon>
        <taxon>Vertebrata</taxon>
        <taxon>Chondrichthyes</taxon>
        <taxon>Elasmobranchii</taxon>
        <taxon>Galeomorphii</taxon>
        <taxon>Galeoidea</taxon>
        <taxon>Orectolobiformes</taxon>
        <taxon>Hemiscylliidae</taxon>
        <taxon>Chiloscyllium</taxon>
    </lineage>
</organism>
<name>A0A401T327_CHIPU</name>
<keyword evidence="6" id="KW-0496">Mitochondrion</keyword>
<evidence type="ECO:0000256" key="5">
    <source>
        <dbReference type="ARBA" id="ARBA00022703"/>
    </source>
</evidence>
<evidence type="ECO:0000256" key="4">
    <source>
        <dbReference type="ARBA" id="ARBA00022490"/>
    </source>
</evidence>
<dbReference type="OMA" id="FFDPMEE"/>
<evidence type="ECO:0000256" key="7">
    <source>
        <dbReference type="ARBA" id="ARBA00040168"/>
    </source>
</evidence>
<evidence type="ECO:0000256" key="2">
    <source>
        <dbReference type="ARBA" id="ARBA00004496"/>
    </source>
</evidence>
<comment type="subcellular location">
    <subcellularLocation>
        <location evidence="2">Cytoplasm</location>
    </subcellularLocation>
    <subcellularLocation>
        <location evidence="1">Mitochondrion</location>
    </subcellularLocation>
</comment>
<dbReference type="OrthoDB" id="10018535at2759"/>
<proteinExistence type="inferred from homology"/>
<evidence type="ECO:0000256" key="8">
    <source>
        <dbReference type="SAM" id="MobiDB-lite"/>
    </source>
</evidence>
<comment type="similarity">
    <text evidence="3">Belongs to the DDIT4 family.</text>
</comment>
<dbReference type="InterPro" id="IPR012918">
    <property type="entry name" value="RTP801-like"/>
</dbReference>
<evidence type="ECO:0000313" key="10">
    <source>
        <dbReference type="Proteomes" id="UP000287033"/>
    </source>
</evidence>
<gene>
    <name evidence="9" type="ORF">chiPu_0015566</name>
</gene>
<evidence type="ECO:0000256" key="6">
    <source>
        <dbReference type="ARBA" id="ARBA00023128"/>
    </source>
</evidence>